<organism evidence="2 3">
    <name type="scientific">Trichostrongylus colubriformis</name>
    <name type="common">Black scour worm</name>
    <dbReference type="NCBI Taxonomy" id="6319"/>
    <lineage>
        <taxon>Eukaryota</taxon>
        <taxon>Metazoa</taxon>
        <taxon>Ecdysozoa</taxon>
        <taxon>Nematoda</taxon>
        <taxon>Chromadorea</taxon>
        <taxon>Rhabditida</taxon>
        <taxon>Rhabditina</taxon>
        <taxon>Rhabditomorpha</taxon>
        <taxon>Strongyloidea</taxon>
        <taxon>Trichostrongylidae</taxon>
        <taxon>Trichostrongylus</taxon>
    </lineage>
</organism>
<evidence type="ECO:0000256" key="1">
    <source>
        <dbReference type="SAM" id="MobiDB-lite"/>
    </source>
</evidence>
<keyword evidence="3" id="KW-1185">Reference proteome</keyword>
<proteinExistence type="predicted"/>
<feature type="compositionally biased region" description="Basic and acidic residues" evidence="1">
    <location>
        <begin position="182"/>
        <end position="199"/>
    </location>
</feature>
<feature type="region of interest" description="Disordered" evidence="1">
    <location>
        <begin position="75"/>
        <end position="252"/>
    </location>
</feature>
<evidence type="ECO:0000313" key="3">
    <source>
        <dbReference type="Proteomes" id="UP001331761"/>
    </source>
</evidence>
<feature type="region of interest" description="Disordered" evidence="1">
    <location>
        <begin position="24"/>
        <end position="54"/>
    </location>
</feature>
<gene>
    <name evidence="2" type="ORF">GCK32_001056</name>
</gene>
<dbReference type="AlphaFoldDB" id="A0AAN8FNE0"/>
<protein>
    <submittedName>
        <fullName evidence="2">Uncharacterized protein</fullName>
    </submittedName>
</protein>
<reference evidence="2 3" key="1">
    <citation type="submission" date="2019-10" db="EMBL/GenBank/DDBJ databases">
        <title>Assembly and Annotation for the nematode Trichostrongylus colubriformis.</title>
        <authorList>
            <person name="Martin J."/>
        </authorList>
    </citation>
    <scope>NUCLEOTIDE SEQUENCE [LARGE SCALE GENOMIC DNA]</scope>
    <source>
        <strain evidence="2">G859</strain>
        <tissue evidence="2">Whole worm</tissue>
    </source>
</reference>
<feature type="compositionally biased region" description="Basic residues" evidence="1">
    <location>
        <begin position="99"/>
        <end position="114"/>
    </location>
</feature>
<evidence type="ECO:0000313" key="2">
    <source>
        <dbReference type="EMBL" id="KAK5979475.1"/>
    </source>
</evidence>
<sequence length="252" mass="27782">MEIVAIIIAVVIIFQLIFVCKDKTRKNVKSPSRPKSKSKTSSKTKSKSISSAKGLETPAKTALLIDDKEDIQKTALAIEETQQPKQSLDETEVSPPKQAKGKPKTLRAKQAKTKRTVEGQTQDVEVKEEAGTQPQRSDVNVAAALKKSSKSKKQVLSNPIVTPVTDEFPTENENDSKKHKTDRVEMKTAPEKRIVRKDGQQVADYKSKKKKRGKDRNMSDPIVTPCTDEFPTDEEKAGLTAKEKGNANKAAA</sequence>
<dbReference type="EMBL" id="WIXE01008327">
    <property type="protein sequence ID" value="KAK5979475.1"/>
    <property type="molecule type" value="Genomic_DNA"/>
</dbReference>
<dbReference type="Proteomes" id="UP001331761">
    <property type="component" value="Unassembled WGS sequence"/>
</dbReference>
<comment type="caution">
    <text evidence="2">The sequence shown here is derived from an EMBL/GenBank/DDBJ whole genome shotgun (WGS) entry which is preliminary data.</text>
</comment>
<name>A0AAN8FNE0_TRICO</name>
<feature type="compositionally biased region" description="Basic and acidic residues" evidence="1">
    <location>
        <begin position="233"/>
        <end position="246"/>
    </location>
</feature>
<feature type="compositionally biased region" description="Basic residues" evidence="1">
    <location>
        <begin position="24"/>
        <end position="46"/>
    </location>
</feature>
<accession>A0AAN8FNE0</accession>